<feature type="region of interest" description="Disordered" evidence="1">
    <location>
        <begin position="150"/>
        <end position="170"/>
    </location>
</feature>
<evidence type="ECO:0000256" key="1">
    <source>
        <dbReference type="SAM" id="MobiDB-lite"/>
    </source>
</evidence>
<reference evidence="2" key="1">
    <citation type="submission" date="2020-04" db="EMBL/GenBank/DDBJ databases">
        <authorList>
            <person name="Alioto T."/>
            <person name="Alioto T."/>
            <person name="Gomez Garrido J."/>
        </authorList>
    </citation>
    <scope>NUCLEOTIDE SEQUENCE</scope>
    <source>
        <strain evidence="2">A484AB</strain>
    </source>
</reference>
<accession>A0A6S7JS48</accession>
<feature type="compositionally biased region" description="Basic and acidic residues" evidence="1">
    <location>
        <begin position="150"/>
        <end position="164"/>
    </location>
</feature>
<evidence type="ECO:0000313" key="2">
    <source>
        <dbReference type="EMBL" id="CAB4035465.1"/>
    </source>
</evidence>
<comment type="caution">
    <text evidence="2">The sequence shown here is derived from an EMBL/GenBank/DDBJ whole genome shotgun (WGS) entry which is preliminary data.</text>
</comment>
<dbReference type="AlphaFoldDB" id="A0A6S7JS48"/>
<sequence length="170" mass="19752">MSTKADSLVSELSDMDLDLELTPLGNDDISVRVNRRFKKQTDKGRAYQIERKKEHCKSIQKRITKIMKTIEGSITEWDNVHEVQNDLEVFSQQLVEFQAAYEAWRGLLSGQELVPVTDWYDEHFRIMNNCKVKIVDWIAVAKYKIEEQMDDKSSALKSSIESRRSAGSRH</sequence>
<proteinExistence type="predicted"/>
<protein>
    <submittedName>
        <fullName evidence="2">Uncharacterized protein</fullName>
    </submittedName>
</protein>
<gene>
    <name evidence="2" type="ORF">PACLA_8A072121</name>
</gene>
<dbReference type="EMBL" id="CACRXK020021078">
    <property type="protein sequence ID" value="CAB4035465.1"/>
    <property type="molecule type" value="Genomic_DNA"/>
</dbReference>
<organism evidence="2 3">
    <name type="scientific">Paramuricea clavata</name>
    <name type="common">Red gorgonian</name>
    <name type="synonym">Violescent sea-whip</name>
    <dbReference type="NCBI Taxonomy" id="317549"/>
    <lineage>
        <taxon>Eukaryota</taxon>
        <taxon>Metazoa</taxon>
        <taxon>Cnidaria</taxon>
        <taxon>Anthozoa</taxon>
        <taxon>Octocorallia</taxon>
        <taxon>Malacalcyonacea</taxon>
        <taxon>Plexauridae</taxon>
        <taxon>Paramuricea</taxon>
    </lineage>
</organism>
<dbReference type="Proteomes" id="UP001152795">
    <property type="component" value="Unassembled WGS sequence"/>
</dbReference>
<evidence type="ECO:0000313" key="3">
    <source>
        <dbReference type="Proteomes" id="UP001152795"/>
    </source>
</evidence>
<keyword evidence="3" id="KW-1185">Reference proteome</keyword>
<name>A0A6S7JS48_PARCT</name>
<dbReference type="OrthoDB" id="5984798at2759"/>